<protein>
    <submittedName>
        <fullName evidence="4">FAD dependent oxidoreductase</fullName>
    </submittedName>
</protein>
<keyword evidence="2" id="KW-1133">Transmembrane helix</keyword>
<evidence type="ECO:0000256" key="1">
    <source>
        <dbReference type="SAM" id="MobiDB-lite"/>
    </source>
</evidence>
<reference evidence="4 5" key="1">
    <citation type="journal article" date="2019" name="Nat. Ecol. Evol.">
        <title>Megaphylogeny resolves global patterns of mushroom evolution.</title>
        <authorList>
            <person name="Varga T."/>
            <person name="Krizsan K."/>
            <person name="Foldi C."/>
            <person name="Dima B."/>
            <person name="Sanchez-Garcia M."/>
            <person name="Sanchez-Ramirez S."/>
            <person name="Szollosi G.J."/>
            <person name="Szarkandi J.G."/>
            <person name="Papp V."/>
            <person name="Albert L."/>
            <person name="Andreopoulos W."/>
            <person name="Angelini C."/>
            <person name="Antonin V."/>
            <person name="Barry K.W."/>
            <person name="Bougher N.L."/>
            <person name="Buchanan P."/>
            <person name="Buyck B."/>
            <person name="Bense V."/>
            <person name="Catcheside P."/>
            <person name="Chovatia M."/>
            <person name="Cooper J."/>
            <person name="Damon W."/>
            <person name="Desjardin D."/>
            <person name="Finy P."/>
            <person name="Geml J."/>
            <person name="Haridas S."/>
            <person name="Hughes K."/>
            <person name="Justo A."/>
            <person name="Karasinski D."/>
            <person name="Kautmanova I."/>
            <person name="Kiss B."/>
            <person name="Kocsube S."/>
            <person name="Kotiranta H."/>
            <person name="LaButti K.M."/>
            <person name="Lechner B.E."/>
            <person name="Liimatainen K."/>
            <person name="Lipzen A."/>
            <person name="Lukacs Z."/>
            <person name="Mihaltcheva S."/>
            <person name="Morgado L.N."/>
            <person name="Niskanen T."/>
            <person name="Noordeloos M.E."/>
            <person name="Ohm R.A."/>
            <person name="Ortiz-Santana B."/>
            <person name="Ovrebo C."/>
            <person name="Racz N."/>
            <person name="Riley R."/>
            <person name="Savchenko A."/>
            <person name="Shiryaev A."/>
            <person name="Soop K."/>
            <person name="Spirin V."/>
            <person name="Szebenyi C."/>
            <person name="Tomsovsky M."/>
            <person name="Tulloss R.E."/>
            <person name="Uehling J."/>
            <person name="Grigoriev I.V."/>
            <person name="Vagvolgyi C."/>
            <person name="Papp T."/>
            <person name="Martin F.M."/>
            <person name="Miettinen O."/>
            <person name="Hibbett D.S."/>
            <person name="Nagy L.G."/>
        </authorList>
    </citation>
    <scope>NUCLEOTIDE SEQUENCE [LARGE SCALE GENOMIC DNA]</scope>
    <source>
        <strain evidence="4 5">OMC1185</strain>
    </source>
</reference>
<dbReference type="GO" id="GO:0005829">
    <property type="term" value="C:cytosol"/>
    <property type="evidence" value="ECO:0007669"/>
    <property type="project" value="GOC"/>
</dbReference>
<name>A0A5C3N7H2_9AGAM</name>
<dbReference type="PROSITE" id="PS51257">
    <property type="entry name" value="PROKAR_LIPOPROTEIN"/>
    <property type="match status" value="1"/>
</dbReference>
<feature type="region of interest" description="Disordered" evidence="1">
    <location>
        <begin position="106"/>
        <end position="145"/>
    </location>
</feature>
<keyword evidence="2" id="KW-0812">Transmembrane</keyword>
<sequence>MSTQREIVIIGGGIIGCSTAYYLSHHPSYSPATTRITLLEASVKGAAQGASGKAGGLVAKWAYPRDLVDVSFEEHQRLAETYGGTERWGWRYTGCGSWEGRGEMLGEADETGSGVGKGGERRNLEKTLGLDGGSKNSESSRRAKGLPDDLTWVKEGLTSSYTPMAPAGDTAQVHPYLFTTSMLELAKEKGVQFVAGKATAIDYEGGQVNSVTYKGVTGDKKTRTVPATHIVVTAGAWSPYILPALPISATRAHSVTVITRPENEIAPYVLFSEIVMPSNGLKGRPEIVSPEIYPRPLPTKEIYICGPGDSLKLPETVDEVAVDQEACEAIYKQVASISSEVRAGRVERRQACYLPVVRGGGGPIVGEVKSVKGLVLGVGHTCWGICNAPGTGKALSELVMDGKITCADLRRLDPSRFFKL</sequence>
<dbReference type="PANTHER" id="PTHR13847">
    <property type="entry name" value="SARCOSINE DEHYDROGENASE-RELATED"/>
    <property type="match status" value="1"/>
</dbReference>
<gene>
    <name evidence="4" type="ORF">OE88DRAFT_1656777</name>
</gene>
<evidence type="ECO:0000259" key="3">
    <source>
        <dbReference type="Pfam" id="PF01266"/>
    </source>
</evidence>
<keyword evidence="5" id="KW-1185">Reference proteome</keyword>
<dbReference type="SUPFAM" id="SSF51905">
    <property type="entry name" value="FAD/NAD(P)-binding domain"/>
    <property type="match status" value="1"/>
</dbReference>
<feature type="domain" description="FAD dependent oxidoreductase" evidence="3">
    <location>
        <begin position="7"/>
        <end position="398"/>
    </location>
</feature>
<dbReference type="PANTHER" id="PTHR13847:SF150">
    <property type="entry name" value="OXIDOREDUCTASE TDA3-RELATED"/>
    <property type="match status" value="1"/>
</dbReference>
<dbReference type="GO" id="GO:0005770">
    <property type="term" value="C:late endosome"/>
    <property type="evidence" value="ECO:0007669"/>
    <property type="project" value="TreeGrafter"/>
</dbReference>
<feature type="transmembrane region" description="Helical" evidence="2">
    <location>
        <begin position="7"/>
        <end position="24"/>
    </location>
</feature>
<dbReference type="STRING" id="5364.A0A5C3N7H2"/>
<dbReference type="Proteomes" id="UP000305948">
    <property type="component" value="Unassembled WGS sequence"/>
</dbReference>
<accession>A0A5C3N7H2</accession>
<dbReference type="EMBL" id="ML213508">
    <property type="protein sequence ID" value="TFK53005.1"/>
    <property type="molecule type" value="Genomic_DNA"/>
</dbReference>
<dbReference type="OrthoDB" id="498204at2759"/>
<proteinExistence type="predicted"/>
<dbReference type="AlphaFoldDB" id="A0A5C3N7H2"/>
<organism evidence="4 5">
    <name type="scientific">Heliocybe sulcata</name>
    <dbReference type="NCBI Taxonomy" id="5364"/>
    <lineage>
        <taxon>Eukaryota</taxon>
        <taxon>Fungi</taxon>
        <taxon>Dikarya</taxon>
        <taxon>Basidiomycota</taxon>
        <taxon>Agaricomycotina</taxon>
        <taxon>Agaricomycetes</taxon>
        <taxon>Gloeophyllales</taxon>
        <taxon>Gloeophyllaceae</taxon>
        <taxon>Heliocybe</taxon>
    </lineage>
</organism>
<dbReference type="InterPro" id="IPR036188">
    <property type="entry name" value="FAD/NAD-bd_sf"/>
</dbReference>
<evidence type="ECO:0000256" key="2">
    <source>
        <dbReference type="SAM" id="Phobius"/>
    </source>
</evidence>
<dbReference type="Pfam" id="PF01266">
    <property type="entry name" value="DAO"/>
    <property type="match status" value="1"/>
</dbReference>
<evidence type="ECO:0000313" key="4">
    <source>
        <dbReference type="EMBL" id="TFK53005.1"/>
    </source>
</evidence>
<evidence type="ECO:0000313" key="5">
    <source>
        <dbReference type="Proteomes" id="UP000305948"/>
    </source>
</evidence>
<dbReference type="InterPro" id="IPR006076">
    <property type="entry name" value="FAD-dep_OxRdtase"/>
</dbReference>
<dbReference type="Gene3D" id="3.50.50.60">
    <property type="entry name" value="FAD/NAD(P)-binding domain"/>
    <property type="match status" value="3"/>
</dbReference>
<dbReference type="GO" id="GO:0042147">
    <property type="term" value="P:retrograde transport, endosome to Golgi"/>
    <property type="evidence" value="ECO:0007669"/>
    <property type="project" value="TreeGrafter"/>
</dbReference>
<keyword evidence="2" id="KW-0472">Membrane</keyword>